<protein>
    <submittedName>
        <fullName evidence="2">Pilus assembly protein PilZ</fullName>
    </submittedName>
</protein>
<dbReference type="RefSeq" id="WP_094201809.1">
    <property type="nucleotide sequence ID" value="NZ_NBIM01000008.1"/>
</dbReference>
<comment type="caution">
    <text evidence="2">The sequence shown here is derived from an EMBL/GenBank/DDBJ whole genome shotgun (WGS) entry which is preliminary data.</text>
</comment>
<dbReference type="GO" id="GO:0035438">
    <property type="term" value="F:cyclic-di-GMP binding"/>
    <property type="evidence" value="ECO:0007669"/>
    <property type="project" value="InterPro"/>
</dbReference>
<dbReference type="InterPro" id="IPR009875">
    <property type="entry name" value="PilZ_domain"/>
</dbReference>
<keyword evidence="3" id="KW-1185">Reference proteome</keyword>
<evidence type="ECO:0000313" key="2">
    <source>
        <dbReference type="EMBL" id="OXY80647.1"/>
    </source>
</evidence>
<dbReference type="EMBL" id="NBIM01000008">
    <property type="protein sequence ID" value="OXY80647.1"/>
    <property type="molecule type" value="Genomic_DNA"/>
</dbReference>
<sequence>MDFSPYKALLDRIVPLSYQQDAETLLNSLLPETDSRTHYRLLAEINRLKAPCLRVLDLRQLFPQQCRPVLHQGLYHMLPPRLEQRFGQLLEQYNGDYTRGLYEALLTELETLRQQPAMLNSTPWHRLGFGIRRQEPRLQFVTPVRFHLADGELQTNSLDISVHGLMATLASAAKLPEEVEVSFPGLARQPALACLAEPRHYRRVCQGKNEKGRVRLQRIEPDKAWDQALEQFIDQNQGRYGQDAEDLFETALSQCWGRALLESGQGQVLFFDARGSLQQVLCNRAGKPLLEYWQQKEQGDLLGCLLAPERILAMAGRSQASMLLYAFRVQGKTASYRFAAEHDRLEQDGQLAQFISEGQRAGTLQLYHLSLSPVRLSDALLDDLDVMGQTKLKMLKWQLWLTPLPAPEPEQRLPARPRLLQPYLLPATPAPLNLVPLRQAALRKETRFRFNTPVELTLGDALIRGGTEDISVQGMKVRLEKALELELLTEVQLSLPELSKLGRDWKLKRLRYRVINQSGDGHVLHLQAEPAGKNHAGCRFFTALLAQNQDKLRARPETMQHPAWIRLLTRQAVQQLAGPAFILGRNDGGFYVQGSLAADHLPALMGWLGNDDDEASPGRLLSRPLLQSVATILQRPSGRSHLLSEVWLSSDAAGVRQRQIDPDAATRERLLASDKELTVCQLISNRLQLRQLDLYMPEWQRLTETSLYKTQQLEQNLAELSLLCQVIDITGLARSSLNAPAAGPAPLPG</sequence>
<evidence type="ECO:0000259" key="1">
    <source>
        <dbReference type="Pfam" id="PF07238"/>
    </source>
</evidence>
<dbReference type="Gene3D" id="2.40.10.220">
    <property type="entry name" value="predicted glycosyltransferase like domains"/>
    <property type="match status" value="2"/>
</dbReference>
<dbReference type="AlphaFoldDB" id="A0A233RB79"/>
<accession>A0A233RB79</accession>
<name>A0A233RB79_9GAMM</name>
<proteinExistence type="predicted"/>
<dbReference type="OrthoDB" id="6208912at2"/>
<evidence type="ECO:0000313" key="3">
    <source>
        <dbReference type="Proteomes" id="UP000242757"/>
    </source>
</evidence>
<gene>
    <name evidence="2" type="ORF">B6S08_15995</name>
</gene>
<dbReference type="Pfam" id="PF07238">
    <property type="entry name" value="PilZ"/>
    <property type="match status" value="2"/>
</dbReference>
<organism evidence="2 3">
    <name type="scientific">Oceanimonas doudoroffii</name>
    <dbReference type="NCBI Taxonomy" id="84158"/>
    <lineage>
        <taxon>Bacteria</taxon>
        <taxon>Pseudomonadati</taxon>
        <taxon>Pseudomonadota</taxon>
        <taxon>Gammaproteobacteria</taxon>
        <taxon>Aeromonadales</taxon>
        <taxon>Aeromonadaceae</taxon>
        <taxon>Oceanimonas</taxon>
    </lineage>
</organism>
<dbReference type="Proteomes" id="UP000242757">
    <property type="component" value="Unassembled WGS sequence"/>
</dbReference>
<feature type="domain" description="PilZ" evidence="1">
    <location>
        <begin position="132"/>
        <end position="201"/>
    </location>
</feature>
<feature type="domain" description="PilZ" evidence="1">
    <location>
        <begin position="442"/>
        <end position="549"/>
    </location>
</feature>
<reference evidence="2 3" key="1">
    <citation type="submission" date="2017-08" db="EMBL/GenBank/DDBJ databases">
        <title>A Genome Sequence of Oceanimonas doudoroffii ATCC 27123T.</title>
        <authorList>
            <person name="Brennan M.A."/>
            <person name="Maclea K.S."/>
            <person name="Mcclelland W.D."/>
            <person name="Trachtenberg A.M."/>
        </authorList>
    </citation>
    <scope>NUCLEOTIDE SEQUENCE [LARGE SCALE GENOMIC DNA]</scope>
    <source>
        <strain evidence="2 3">ATCC 27123</strain>
    </source>
</reference>
<dbReference type="SUPFAM" id="SSF141371">
    <property type="entry name" value="PilZ domain-like"/>
    <property type="match status" value="2"/>
</dbReference>